<keyword evidence="6" id="KW-0472">Membrane</keyword>
<dbReference type="InterPro" id="IPR055435">
    <property type="entry name" value="Ig_TMEM131L_3"/>
</dbReference>
<dbReference type="Proteomes" id="UP000694402">
    <property type="component" value="Unassembled WGS sequence"/>
</dbReference>
<feature type="compositionally biased region" description="Low complexity" evidence="7">
    <location>
        <begin position="1110"/>
        <end position="1136"/>
    </location>
</feature>
<dbReference type="InterPro" id="IPR055436">
    <property type="entry name" value="Ig_TMEM131L_4"/>
</dbReference>
<evidence type="ECO:0000256" key="4">
    <source>
        <dbReference type="ARBA" id="ARBA00022729"/>
    </source>
</evidence>
<feature type="region of interest" description="Disordered" evidence="7">
    <location>
        <begin position="854"/>
        <end position="874"/>
    </location>
</feature>
<feature type="domain" description="TMEM131L third Ig-like" evidence="11">
    <location>
        <begin position="383"/>
        <end position="480"/>
    </location>
</feature>
<dbReference type="Pfam" id="PF19532">
    <property type="entry name" value="Ig_TMEM131L_2nd"/>
    <property type="match status" value="1"/>
</dbReference>
<dbReference type="GeneTree" id="ENSGT00530000063614"/>
<evidence type="ECO:0000259" key="12">
    <source>
        <dbReference type="Pfam" id="PF24499"/>
    </source>
</evidence>
<feature type="region of interest" description="Disordered" evidence="7">
    <location>
        <begin position="891"/>
        <end position="936"/>
    </location>
</feature>
<keyword evidence="4 8" id="KW-0732">Signal</keyword>
<keyword evidence="3" id="KW-0812">Transmembrane</keyword>
<reference evidence="14" key="1">
    <citation type="submission" date="2025-08" db="UniProtKB">
        <authorList>
            <consortium name="Ensembl"/>
        </authorList>
    </citation>
    <scope>IDENTIFICATION</scope>
</reference>
<organism evidence="14 15">
    <name type="scientific">Oncorhynchus tshawytscha</name>
    <name type="common">Chinook salmon</name>
    <name type="synonym">Salmo tshawytscha</name>
    <dbReference type="NCBI Taxonomy" id="74940"/>
    <lineage>
        <taxon>Eukaryota</taxon>
        <taxon>Metazoa</taxon>
        <taxon>Chordata</taxon>
        <taxon>Craniata</taxon>
        <taxon>Vertebrata</taxon>
        <taxon>Euteleostomi</taxon>
        <taxon>Actinopterygii</taxon>
        <taxon>Neopterygii</taxon>
        <taxon>Teleostei</taxon>
        <taxon>Protacanthopterygii</taxon>
        <taxon>Salmoniformes</taxon>
        <taxon>Salmonidae</taxon>
        <taxon>Salmoninae</taxon>
        <taxon>Oncorhynchus</taxon>
    </lineage>
</organism>
<proteinExistence type="inferred from homology"/>
<reference evidence="14" key="2">
    <citation type="submission" date="2025-09" db="UniProtKB">
        <authorList>
            <consortium name="Ensembl"/>
        </authorList>
    </citation>
    <scope>IDENTIFICATION</scope>
</reference>
<evidence type="ECO:0000313" key="14">
    <source>
        <dbReference type="Ensembl" id="ENSOTSP00005040235.2"/>
    </source>
</evidence>
<feature type="domain" description="Transmembrane protein 131-like N-terminal" evidence="9">
    <location>
        <begin position="87"/>
        <end position="170"/>
    </location>
</feature>
<evidence type="ECO:0000256" key="8">
    <source>
        <dbReference type="SAM" id="SignalP"/>
    </source>
</evidence>
<evidence type="ECO:0000256" key="1">
    <source>
        <dbReference type="ARBA" id="ARBA00004479"/>
    </source>
</evidence>
<accession>A0A8C8FU05</accession>
<keyword evidence="15" id="KW-1185">Reference proteome</keyword>
<dbReference type="PANTHER" id="PTHR22050:SF2">
    <property type="entry name" value="TRANSMEMBRANE PROTEIN 131-LIKE"/>
    <property type="match status" value="1"/>
</dbReference>
<dbReference type="GO" id="GO:0016020">
    <property type="term" value="C:membrane"/>
    <property type="evidence" value="ECO:0007669"/>
    <property type="project" value="UniProtKB-SubCell"/>
</dbReference>
<evidence type="ECO:0000256" key="6">
    <source>
        <dbReference type="ARBA" id="ARBA00023136"/>
    </source>
</evidence>
<dbReference type="Pfam" id="PF24499">
    <property type="entry name" value="Ig_TMEM131L_4"/>
    <property type="match status" value="1"/>
</dbReference>
<sequence length="1378" mass="151563">MAVVREFQQGSRCHRKTWINIILGILPLLLPCVQHGGAQLQALSQMSSVVEVWQAEDADPVVPTQVNTIHNFLRCSSFYVPENGRPLHFQPPSLEFGAQPLGLPRAETIYIHNPSQELPVTLLSMFTSSRHFHMPSFHRRVIPPRGKASFKLVFLPTEEGNVENSLFINTSAHGVLSYQVFGLGVHRGSLNEVNRKDSVLIFPHIQSINLSQTQEDSSNITILGLLLECSLPKSMYSQPQVLEQRLNLQIRLSESTERPADLDKLKPYIIEHILVLLVAPATDCFVIDGEPKIGIYMLNSGGKKLYVKEIQLLSKVDSTLEFSPVLLRASTTNFTEVATLACRGSLPGQGRRCSSHISLQVLGNHTVNTFPGFHITHRGLELSSLFQVRLRQRGADHVDLWLTNTLHFPLAVQDATLSPESQGLLKVVNFSGAVSVPQGGCWRLLSLKLLNRSLPLNLLSTLSLTTGLGLALKLPLYFHSTLAKVILPMTPVCRVQWQRSLLPDSSSWMLDSRLASELCSRWQIRKDQLPCRWPRLPAETSSPLDFGAVPVNESKVKLLTLNNPSSSVVCVEIRALSLYPAPLEALDLLTKWFNISPLSVNISTTEFTLLHAEHKSVRGEGVLRLLLQPWESREVAVVFTPSEHKPTTTILLIRNNLTVFDMVMVRGHGAKELLRVGGKLPGPGASLRFNVPQSTLMECRDGLRTNKPLFAIWKSFKVENAGELPLTVTSMNINGYKCQGFGFEVLQCRSFSLDHNSSSEITIAFTPDFTSSWVIRDLTLVTSRGSSFPFTLNVTLPHHMLPLCAQVVPGPSWEETFWVVTLIFTCFSLAGVCLMAFHQAQYILTQFSSPTPRSIHNSALSRDNGPVNITPNGVNKMKGSCKTYVDTCHNSDKGKGRGSPAVANGSTPRPQPLSTSSSSSKKGASTTPSQPQKKHKVSVYYGKYKTSSYATAAAAATATEEERELDLTPDLGTLEPDLCMDACNNNEPTFLCQIDVKKTTQHFKEAPPQSAAQREDSKGPALVMFPVETQAGFPDNVTMGPGPRPGLLLCSPVTEKGCGLRTHSQFVEKRDTTATGFTQSSTSLALRPVLGVCLVRPRRKCAERRVACESGSDSGSSSGSVRASRGSWGSWSSASSIEGDKDPSTPHHRPHHCATSARKNVAGHYLPEETWSAPSVPLTNEFRYNTSEAVPYVPQASVSLEKGLLISMGQPGEISWEKHLPLCPYHRSAGNTNFHNSFPCQPESQTVAYSHQPSWREECSQEAPSSWDTAGCVGSKPYFPGTRSLSPMSSLFGSIWTPQSEPYQSHFQPERSAPMSPVCPITPPHAPFNREPGGMCRPKQYSSFNPFGPHMNLDIWNSSSNRSSNSQLSNDSGYCGDI</sequence>
<dbReference type="Pfam" id="PF12371">
    <property type="entry name" value="TMEM131_like_N"/>
    <property type="match status" value="1"/>
</dbReference>
<dbReference type="InterPro" id="IPR039877">
    <property type="entry name" value="TMEM131-like"/>
</dbReference>
<dbReference type="PANTHER" id="PTHR22050">
    <property type="entry name" value="RW1 PROTEIN HOMOLOG"/>
    <property type="match status" value="1"/>
</dbReference>
<feature type="region of interest" description="Disordered" evidence="7">
    <location>
        <begin position="1104"/>
        <end position="1153"/>
    </location>
</feature>
<keyword evidence="5" id="KW-1133">Transmembrane helix</keyword>
<feature type="compositionally biased region" description="Low complexity" evidence="7">
    <location>
        <begin position="906"/>
        <end position="929"/>
    </location>
</feature>
<comment type="subcellular location">
    <subcellularLocation>
        <location evidence="1">Membrane</location>
        <topology evidence="1">Single-pass type I membrane protein</topology>
    </subcellularLocation>
</comment>
<protein>
    <submittedName>
        <fullName evidence="14">Transmembrane 131 like</fullName>
    </submittedName>
</protein>
<feature type="chain" id="PRO_5044292832" evidence="8">
    <location>
        <begin position="39"/>
        <end position="1378"/>
    </location>
</feature>
<dbReference type="Ensembl" id="ENSOTST00005043788.2">
    <property type="protein sequence ID" value="ENSOTSP00005040235.2"/>
    <property type="gene ID" value="ENSOTSG00005019247.2"/>
</dbReference>
<evidence type="ECO:0000259" key="10">
    <source>
        <dbReference type="Pfam" id="PF19532"/>
    </source>
</evidence>
<evidence type="ECO:0000259" key="13">
    <source>
        <dbReference type="Pfam" id="PF24501"/>
    </source>
</evidence>
<evidence type="ECO:0000256" key="3">
    <source>
        <dbReference type="ARBA" id="ARBA00022692"/>
    </source>
</evidence>
<evidence type="ECO:0000256" key="7">
    <source>
        <dbReference type="SAM" id="MobiDB-lite"/>
    </source>
</evidence>
<feature type="domain" description="Transmembrane protein 131-like second Ig-like" evidence="10">
    <location>
        <begin position="197"/>
        <end position="343"/>
    </location>
</feature>
<gene>
    <name evidence="14" type="primary">TMEM131L</name>
</gene>
<feature type="region of interest" description="Disordered" evidence="7">
    <location>
        <begin position="1358"/>
        <end position="1378"/>
    </location>
</feature>
<feature type="domain" description="TMEM131L fifth Ig-like" evidence="13">
    <location>
        <begin position="720"/>
        <end position="784"/>
    </location>
</feature>
<evidence type="ECO:0000256" key="2">
    <source>
        <dbReference type="ARBA" id="ARBA00006682"/>
    </source>
</evidence>
<comment type="similarity">
    <text evidence="2">Belongs to the TMEM131 family.</text>
</comment>
<evidence type="ECO:0000256" key="5">
    <source>
        <dbReference type="ARBA" id="ARBA00022989"/>
    </source>
</evidence>
<evidence type="ECO:0000313" key="15">
    <source>
        <dbReference type="Proteomes" id="UP000694402"/>
    </source>
</evidence>
<feature type="signal peptide" evidence="8">
    <location>
        <begin position="1"/>
        <end position="38"/>
    </location>
</feature>
<dbReference type="InterPro" id="IPR055437">
    <property type="entry name" value="TMEM131L_Ig_5"/>
</dbReference>
<name>A0A8C8FU05_ONCTS</name>
<feature type="compositionally biased region" description="Low complexity" evidence="7">
    <location>
        <begin position="1358"/>
        <end position="1372"/>
    </location>
</feature>
<dbReference type="InterPro" id="IPR013783">
    <property type="entry name" value="Ig-like_fold"/>
</dbReference>
<dbReference type="Pfam" id="PF24501">
    <property type="entry name" value="Ig_TMEM131L_5"/>
    <property type="match status" value="1"/>
</dbReference>
<dbReference type="InterPro" id="IPR045695">
    <property type="entry name" value="TMEM131-like_Ig_dom2"/>
</dbReference>
<evidence type="ECO:0000259" key="11">
    <source>
        <dbReference type="Pfam" id="PF24498"/>
    </source>
</evidence>
<dbReference type="Gene3D" id="2.60.40.10">
    <property type="entry name" value="Immunoglobulins"/>
    <property type="match status" value="2"/>
</dbReference>
<feature type="domain" description="TMEM131L fourth Ig-like" evidence="12">
    <location>
        <begin position="544"/>
        <end position="670"/>
    </location>
</feature>
<evidence type="ECO:0000259" key="9">
    <source>
        <dbReference type="Pfam" id="PF12371"/>
    </source>
</evidence>
<dbReference type="InterPro" id="IPR022113">
    <property type="entry name" value="TMEM131L_N"/>
</dbReference>
<feature type="compositionally biased region" description="Polar residues" evidence="7">
    <location>
        <begin position="854"/>
        <end position="873"/>
    </location>
</feature>
<dbReference type="Pfam" id="PF24498">
    <property type="entry name" value="Ig_TMEM131L_3"/>
    <property type="match status" value="1"/>
</dbReference>